<keyword evidence="3" id="KW-0285">Flavoprotein</keyword>
<reference evidence="12" key="2">
    <citation type="submission" date="2020-11" db="EMBL/GenBank/DDBJ databases">
        <authorList>
            <consortium name="DOE Joint Genome Institute"/>
            <person name="Kuo A."/>
            <person name="Miyauchi S."/>
            <person name="Kiss E."/>
            <person name="Drula E."/>
            <person name="Kohler A."/>
            <person name="Sanchez-Garcia M."/>
            <person name="Andreopoulos B."/>
            <person name="Barry K.W."/>
            <person name="Bonito G."/>
            <person name="Buee M."/>
            <person name="Carver A."/>
            <person name="Chen C."/>
            <person name="Cichocki N."/>
            <person name="Clum A."/>
            <person name="Culley D."/>
            <person name="Crous P.W."/>
            <person name="Fauchery L."/>
            <person name="Girlanda M."/>
            <person name="Hayes R."/>
            <person name="Keri Z."/>
            <person name="Labutti K."/>
            <person name="Lipzen A."/>
            <person name="Lombard V."/>
            <person name="Magnuson J."/>
            <person name="Maillard F."/>
            <person name="Morin E."/>
            <person name="Murat C."/>
            <person name="Nolan M."/>
            <person name="Ohm R."/>
            <person name="Pangilinan J."/>
            <person name="Pereira M."/>
            <person name="Perotto S."/>
            <person name="Peter M."/>
            <person name="Riley R."/>
            <person name="Sitrit Y."/>
            <person name="Stielow B."/>
            <person name="Szollosi G."/>
            <person name="Zifcakova L."/>
            <person name="Stursova M."/>
            <person name="Spatafora J.W."/>
            <person name="Tedersoo L."/>
            <person name="Vaario L.-M."/>
            <person name="Yamada A."/>
            <person name="Yan M."/>
            <person name="Wang P."/>
            <person name="Xu J."/>
            <person name="Bruns T."/>
            <person name="Baldrian P."/>
            <person name="Vilgalys R."/>
            <person name="Henrissat B."/>
            <person name="Grigoriev I.V."/>
            <person name="Hibbett D."/>
            <person name="Nagy L.G."/>
            <person name="Martin F.M."/>
        </authorList>
    </citation>
    <scope>NUCLEOTIDE SEQUENCE</scope>
    <source>
        <strain evidence="12">UH-Tt-Lm1</strain>
    </source>
</reference>
<dbReference type="FunFam" id="3.50.50.60:FF:000034">
    <property type="entry name" value="sulfide:quinone oxidoreductase, mitochondrial"/>
    <property type="match status" value="1"/>
</dbReference>
<accession>A0A9P6HPH2</accession>
<comment type="caution">
    <text evidence="12">The sequence shown here is derived from an EMBL/GenBank/DDBJ whole genome shotgun (WGS) entry which is preliminary data.</text>
</comment>
<evidence type="ECO:0000256" key="2">
    <source>
        <dbReference type="ARBA" id="ARBA00004173"/>
    </source>
</evidence>
<feature type="domain" description="FAD/NAD(P)-binding" evidence="11">
    <location>
        <begin position="35"/>
        <end position="155"/>
    </location>
</feature>
<evidence type="ECO:0000256" key="10">
    <source>
        <dbReference type="ARBA" id="ARBA00070160"/>
    </source>
</evidence>
<dbReference type="Proteomes" id="UP000736335">
    <property type="component" value="Unassembled WGS sequence"/>
</dbReference>
<evidence type="ECO:0000256" key="5">
    <source>
        <dbReference type="ARBA" id="ARBA00022827"/>
    </source>
</evidence>
<dbReference type="InterPro" id="IPR036188">
    <property type="entry name" value="FAD/NAD-bd_sf"/>
</dbReference>
<dbReference type="GO" id="GO:0048038">
    <property type="term" value="F:quinone binding"/>
    <property type="evidence" value="ECO:0007669"/>
    <property type="project" value="UniProtKB-KW"/>
</dbReference>
<dbReference type="GO" id="GO:0070224">
    <property type="term" value="F:sulfide:quinone oxidoreductase activity"/>
    <property type="evidence" value="ECO:0007669"/>
    <property type="project" value="TreeGrafter"/>
</dbReference>
<evidence type="ECO:0000256" key="3">
    <source>
        <dbReference type="ARBA" id="ARBA00022630"/>
    </source>
</evidence>
<gene>
    <name evidence="12" type="ORF">BJ322DRAFT_1028917</name>
</gene>
<dbReference type="EMBL" id="WIUZ02000001">
    <property type="protein sequence ID" value="KAF9792384.1"/>
    <property type="molecule type" value="Genomic_DNA"/>
</dbReference>
<sequence>MLPIRSIASRAIYTANSVSFRNAGYATISGDKHNYKVVVVGAGTGGLVAANQIYNRFKAAGKALNAGDIAIIDPAEHHYYQPGWTLVASGLTSKAKTRRPMSSLIPSHLSYIADSVKSFEPKDSTITTLAGRKISYDNLVVAAGLQINWNAVQGLTKALADPNSGVSSVYSYDTADKVWSDVQALRSGKAIFTQPAGIIKCAGAPQKVMWMAWSTWENILKSGSNIRTEFYTGMPTMFAVPKYSKALDELRVKRGIEAGFGHNLISVDSAAKKATFKKGDGSTVVKEYTLLHAVPPMGPLDVIKGSPIADQAGWVNVDKNTLRHVEYGNVWSLGDSSSLPTSKTAAAITAQAPVLAENLFRVVDVGSIGKAGYDGYTSCPLLTGHGELILAEFKYGLEPKETFAKYLGDQAKPRREYYHLKKDVFPFVYWNYMLQGQWFGPKGLVRPDYA</sequence>
<evidence type="ECO:0000256" key="4">
    <source>
        <dbReference type="ARBA" id="ARBA00022719"/>
    </source>
</evidence>
<dbReference type="Gene3D" id="3.50.50.60">
    <property type="entry name" value="FAD/NAD(P)-binding domain"/>
    <property type="match status" value="2"/>
</dbReference>
<dbReference type="SUPFAM" id="SSF51905">
    <property type="entry name" value="FAD/NAD(P)-binding domain"/>
    <property type="match status" value="2"/>
</dbReference>
<dbReference type="PANTHER" id="PTHR10632">
    <property type="entry name" value="SULFIDE:QUINONE OXIDOREDUCTASE"/>
    <property type="match status" value="1"/>
</dbReference>
<keyword evidence="13" id="KW-1185">Reference proteome</keyword>
<dbReference type="InterPro" id="IPR023753">
    <property type="entry name" value="FAD/NAD-binding_dom"/>
</dbReference>
<evidence type="ECO:0000256" key="6">
    <source>
        <dbReference type="ARBA" id="ARBA00022946"/>
    </source>
</evidence>
<evidence type="ECO:0000256" key="7">
    <source>
        <dbReference type="ARBA" id="ARBA00023002"/>
    </source>
</evidence>
<evidence type="ECO:0000256" key="9">
    <source>
        <dbReference type="ARBA" id="ARBA00060891"/>
    </source>
</evidence>
<keyword evidence="6" id="KW-0809">Transit peptide</keyword>
<keyword evidence="8" id="KW-0496">Mitochondrion</keyword>
<evidence type="ECO:0000256" key="8">
    <source>
        <dbReference type="ARBA" id="ARBA00023128"/>
    </source>
</evidence>
<protein>
    <recommendedName>
        <fullName evidence="10">Sulfide:quinone oxidoreductase, mitochondrial</fullName>
    </recommendedName>
</protein>
<dbReference type="GO" id="GO:0071949">
    <property type="term" value="F:FAD binding"/>
    <property type="evidence" value="ECO:0007669"/>
    <property type="project" value="TreeGrafter"/>
</dbReference>
<evidence type="ECO:0000256" key="1">
    <source>
        <dbReference type="ARBA" id="ARBA00001974"/>
    </source>
</evidence>
<evidence type="ECO:0000259" key="11">
    <source>
        <dbReference type="Pfam" id="PF07992"/>
    </source>
</evidence>
<dbReference type="GO" id="GO:0005739">
    <property type="term" value="C:mitochondrion"/>
    <property type="evidence" value="ECO:0007669"/>
    <property type="project" value="UniProtKB-SubCell"/>
</dbReference>
<dbReference type="GO" id="GO:0070221">
    <property type="term" value="P:sulfide oxidation, using sulfide:quinone oxidoreductase"/>
    <property type="evidence" value="ECO:0007669"/>
    <property type="project" value="TreeGrafter"/>
</dbReference>
<dbReference type="AlphaFoldDB" id="A0A9P6HPH2"/>
<comment type="similarity">
    <text evidence="9">Belongs to the SQRD family.</text>
</comment>
<dbReference type="InterPro" id="IPR015904">
    <property type="entry name" value="Sulphide_quinone_reductase"/>
</dbReference>
<reference evidence="12" key="1">
    <citation type="journal article" date="2020" name="Nat. Commun.">
        <title>Large-scale genome sequencing of mycorrhizal fungi provides insights into the early evolution of symbiotic traits.</title>
        <authorList>
            <person name="Miyauchi S."/>
            <person name="Kiss E."/>
            <person name="Kuo A."/>
            <person name="Drula E."/>
            <person name="Kohler A."/>
            <person name="Sanchez-Garcia M."/>
            <person name="Morin E."/>
            <person name="Andreopoulos B."/>
            <person name="Barry K.W."/>
            <person name="Bonito G."/>
            <person name="Buee M."/>
            <person name="Carver A."/>
            <person name="Chen C."/>
            <person name="Cichocki N."/>
            <person name="Clum A."/>
            <person name="Culley D."/>
            <person name="Crous P.W."/>
            <person name="Fauchery L."/>
            <person name="Girlanda M."/>
            <person name="Hayes R.D."/>
            <person name="Keri Z."/>
            <person name="LaButti K."/>
            <person name="Lipzen A."/>
            <person name="Lombard V."/>
            <person name="Magnuson J."/>
            <person name="Maillard F."/>
            <person name="Murat C."/>
            <person name="Nolan M."/>
            <person name="Ohm R.A."/>
            <person name="Pangilinan J."/>
            <person name="Pereira M.F."/>
            <person name="Perotto S."/>
            <person name="Peter M."/>
            <person name="Pfister S."/>
            <person name="Riley R."/>
            <person name="Sitrit Y."/>
            <person name="Stielow J.B."/>
            <person name="Szollosi G."/>
            <person name="Zifcakova L."/>
            <person name="Stursova M."/>
            <person name="Spatafora J.W."/>
            <person name="Tedersoo L."/>
            <person name="Vaario L.M."/>
            <person name="Yamada A."/>
            <person name="Yan M."/>
            <person name="Wang P."/>
            <person name="Xu J."/>
            <person name="Bruns T."/>
            <person name="Baldrian P."/>
            <person name="Vilgalys R."/>
            <person name="Dunand C."/>
            <person name="Henrissat B."/>
            <person name="Grigoriev I.V."/>
            <person name="Hibbett D."/>
            <person name="Nagy L.G."/>
            <person name="Martin F.M."/>
        </authorList>
    </citation>
    <scope>NUCLEOTIDE SEQUENCE</scope>
    <source>
        <strain evidence="12">UH-Tt-Lm1</strain>
    </source>
</reference>
<dbReference type="Pfam" id="PF07992">
    <property type="entry name" value="Pyr_redox_2"/>
    <property type="match status" value="1"/>
</dbReference>
<keyword evidence="5" id="KW-0274">FAD</keyword>
<comment type="cofactor">
    <cofactor evidence="1">
        <name>FAD</name>
        <dbReference type="ChEBI" id="CHEBI:57692"/>
    </cofactor>
</comment>
<dbReference type="PANTHER" id="PTHR10632:SF2">
    <property type="entry name" value="SULFIDE:QUINONE OXIDOREDUCTASE, MITOCHONDRIAL"/>
    <property type="match status" value="1"/>
</dbReference>
<keyword evidence="4" id="KW-0874">Quinone</keyword>
<keyword evidence="7" id="KW-0560">Oxidoreductase</keyword>
<comment type="subcellular location">
    <subcellularLocation>
        <location evidence="2">Mitochondrion</location>
    </subcellularLocation>
</comment>
<dbReference type="OrthoDB" id="5376590at2759"/>
<name>A0A9P6HPH2_9AGAM</name>
<organism evidence="12 13">
    <name type="scientific">Thelephora terrestris</name>
    <dbReference type="NCBI Taxonomy" id="56493"/>
    <lineage>
        <taxon>Eukaryota</taxon>
        <taxon>Fungi</taxon>
        <taxon>Dikarya</taxon>
        <taxon>Basidiomycota</taxon>
        <taxon>Agaricomycotina</taxon>
        <taxon>Agaricomycetes</taxon>
        <taxon>Thelephorales</taxon>
        <taxon>Thelephoraceae</taxon>
        <taxon>Thelephora</taxon>
    </lineage>
</organism>
<proteinExistence type="inferred from homology"/>
<evidence type="ECO:0000313" key="13">
    <source>
        <dbReference type="Proteomes" id="UP000736335"/>
    </source>
</evidence>
<evidence type="ECO:0000313" key="12">
    <source>
        <dbReference type="EMBL" id="KAF9792384.1"/>
    </source>
</evidence>